<dbReference type="EMBL" id="CP023690">
    <property type="protein sequence ID" value="QEV62120.1"/>
    <property type="molecule type" value="Genomic_DNA"/>
</dbReference>
<evidence type="ECO:0000313" key="4">
    <source>
        <dbReference type="Proteomes" id="UP000549009"/>
    </source>
</evidence>
<keyword evidence="4" id="KW-1185">Reference proteome</keyword>
<evidence type="ECO:0000313" key="2">
    <source>
        <dbReference type="EMBL" id="QEV62120.1"/>
    </source>
</evidence>
<reference evidence="2 3" key="1">
    <citation type="submission" date="2017-09" db="EMBL/GenBank/DDBJ databases">
        <authorList>
            <person name="Lee N."/>
            <person name="Cho B.-K."/>
        </authorList>
    </citation>
    <scope>NUCLEOTIDE SEQUENCE [LARGE SCALE GENOMIC DNA]</scope>
    <source>
        <strain evidence="2 3">ATCC 27465</strain>
    </source>
</reference>
<dbReference type="RefSeq" id="WP_150513036.1">
    <property type="nucleotide sequence ID" value="NZ_BMSQ01000001.1"/>
</dbReference>
<evidence type="ECO:0000313" key="1">
    <source>
        <dbReference type="EMBL" id="MBB5104541.1"/>
    </source>
</evidence>
<sequence>MKLTINLAVLLAVILVVLVRRRVQARSRVDQTMVLAVAVTFGVLVAPTDFGQGILRTVSDFAQSVSDAGTP</sequence>
<gene>
    <name evidence="2" type="ORF">CP982_28245</name>
    <name evidence="1" type="ORF">FHS40_003625</name>
</gene>
<organism evidence="2 3">
    <name type="scientific">Streptomyces spectabilis</name>
    <dbReference type="NCBI Taxonomy" id="68270"/>
    <lineage>
        <taxon>Bacteria</taxon>
        <taxon>Bacillati</taxon>
        <taxon>Actinomycetota</taxon>
        <taxon>Actinomycetes</taxon>
        <taxon>Kitasatosporales</taxon>
        <taxon>Streptomycetaceae</taxon>
        <taxon>Streptomyces</taxon>
    </lineage>
</organism>
<protein>
    <submittedName>
        <fullName evidence="1">Cell shape-determining protein MreC</fullName>
    </submittedName>
</protein>
<dbReference type="AlphaFoldDB" id="A0A5P2XGK0"/>
<accession>A0A5P2XGK0</accession>
<dbReference type="EMBL" id="JACHJD010000005">
    <property type="protein sequence ID" value="MBB5104541.1"/>
    <property type="molecule type" value="Genomic_DNA"/>
</dbReference>
<proteinExistence type="predicted"/>
<dbReference type="OrthoDB" id="4326090at2"/>
<dbReference type="Proteomes" id="UP000326505">
    <property type="component" value="Chromosome"/>
</dbReference>
<evidence type="ECO:0000313" key="3">
    <source>
        <dbReference type="Proteomes" id="UP000326505"/>
    </source>
</evidence>
<name>A0A5P2XGK0_STRST</name>
<dbReference type="KEGG" id="sspb:CP982_28245"/>
<dbReference type="Proteomes" id="UP000549009">
    <property type="component" value="Unassembled WGS sequence"/>
</dbReference>
<reference evidence="1 4" key="2">
    <citation type="submission" date="2020-08" db="EMBL/GenBank/DDBJ databases">
        <title>Genomic Encyclopedia of Type Strains, Phase III (KMG-III): the genomes of soil and plant-associated and newly described type strains.</title>
        <authorList>
            <person name="Whitman W."/>
        </authorList>
    </citation>
    <scope>NUCLEOTIDE SEQUENCE [LARGE SCALE GENOMIC DNA]</scope>
    <source>
        <strain evidence="1 4">CECT 3146</strain>
    </source>
</reference>